<keyword evidence="3 4" id="KW-0067">ATP-binding</keyword>
<dbReference type="PROSITE" id="PS50006">
    <property type="entry name" value="FHA_DOMAIN"/>
    <property type="match status" value="1"/>
</dbReference>
<evidence type="ECO:0000313" key="8">
    <source>
        <dbReference type="EMBL" id="ODQ46311.1"/>
    </source>
</evidence>
<keyword evidence="9" id="KW-1185">Reference proteome</keyword>
<dbReference type="PROSITE" id="PS50011">
    <property type="entry name" value="PROTEIN_KINASE_DOM"/>
    <property type="match status" value="1"/>
</dbReference>
<dbReference type="InterPro" id="IPR008984">
    <property type="entry name" value="SMAD_FHA_dom_sf"/>
</dbReference>
<dbReference type="STRING" id="763406.A0A1E3NJM1"/>
<dbReference type="InterPro" id="IPR017441">
    <property type="entry name" value="Protein_kinase_ATP_BS"/>
</dbReference>
<dbReference type="InterPro" id="IPR008271">
    <property type="entry name" value="Ser/Thr_kinase_AS"/>
</dbReference>
<evidence type="ECO:0000256" key="3">
    <source>
        <dbReference type="ARBA" id="ARBA00022840"/>
    </source>
</evidence>
<name>A0A1E3NJM1_9ASCO</name>
<evidence type="ECO:0008006" key="10">
    <source>
        <dbReference type="Google" id="ProtNLM"/>
    </source>
</evidence>
<keyword evidence="5" id="KW-0808">Transferase</keyword>
<feature type="non-terminal residue" evidence="8">
    <location>
        <position position="1"/>
    </location>
</feature>
<dbReference type="Proteomes" id="UP000094455">
    <property type="component" value="Unassembled WGS sequence"/>
</dbReference>
<feature type="binding site" evidence="4">
    <location>
        <position position="160"/>
    </location>
    <ligand>
        <name>ATP</name>
        <dbReference type="ChEBI" id="CHEBI:30616"/>
    </ligand>
</feature>
<dbReference type="InterPro" id="IPR011009">
    <property type="entry name" value="Kinase-like_dom_sf"/>
</dbReference>
<feature type="domain" description="FHA" evidence="6">
    <location>
        <begin position="21"/>
        <end position="82"/>
    </location>
</feature>
<evidence type="ECO:0000256" key="5">
    <source>
        <dbReference type="RuleBase" id="RU000304"/>
    </source>
</evidence>
<evidence type="ECO:0000256" key="1">
    <source>
        <dbReference type="ARBA" id="ARBA00005575"/>
    </source>
</evidence>
<dbReference type="Gene3D" id="1.10.510.10">
    <property type="entry name" value="Transferase(Phosphotransferase) domain 1"/>
    <property type="match status" value="2"/>
</dbReference>
<evidence type="ECO:0000256" key="4">
    <source>
        <dbReference type="PROSITE-ProRule" id="PRU10141"/>
    </source>
</evidence>
<dbReference type="RefSeq" id="XP_019017424.1">
    <property type="nucleotide sequence ID" value="XM_019162445.1"/>
</dbReference>
<evidence type="ECO:0000259" key="7">
    <source>
        <dbReference type="PROSITE" id="PS50011"/>
    </source>
</evidence>
<dbReference type="SMART" id="SM00220">
    <property type="entry name" value="S_TKc"/>
    <property type="match status" value="1"/>
</dbReference>
<gene>
    <name evidence="8" type="ORF">PICMEDRAFT_26374</name>
</gene>
<reference evidence="8 9" key="1">
    <citation type="journal article" date="2016" name="Proc. Natl. Acad. Sci. U.S.A.">
        <title>Comparative genomics of biotechnologically important yeasts.</title>
        <authorList>
            <person name="Riley R."/>
            <person name="Haridas S."/>
            <person name="Wolfe K.H."/>
            <person name="Lopes M.R."/>
            <person name="Hittinger C.T."/>
            <person name="Goeker M."/>
            <person name="Salamov A.A."/>
            <person name="Wisecaver J.H."/>
            <person name="Long T.M."/>
            <person name="Calvey C.H."/>
            <person name="Aerts A.L."/>
            <person name="Barry K.W."/>
            <person name="Choi C."/>
            <person name="Clum A."/>
            <person name="Coughlan A.Y."/>
            <person name="Deshpande S."/>
            <person name="Douglass A.P."/>
            <person name="Hanson S.J."/>
            <person name="Klenk H.-P."/>
            <person name="LaButti K.M."/>
            <person name="Lapidus A."/>
            <person name="Lindquist E.A."/>
            <person name="Lipzen A.M."/>
            <person name="Meier-Kolthoff J.P."/>
            <person name="Ohm R.A."/>
            <person name="Otillar R.P."/>
            <person name="Pangilinan J.L."/>
            <person name="Peng Y."/>
            <person name="Rokas A."/>
            <person name="Rosa C.A."/>
            <person name="Scheuner C."/>
            <person name="Sibirny A.A."/>
            <person name="Slot J.C."/>
            <person name="Stielow J.B."/>
            <person name="Sun H."/>
            <person name="Kurtzman C.P."/>
            <person name="Blackwell M."/>
            <person name="Grigoriev I.V."/>
            <person name="Jeffries T.W."/>
        </authorList>
    </citation>
    <scope>NUCLEOTIDE SEQUENCE [LARGE SCALE GENOMIC DNA]</scope>
    <source>
        <strain evidence="8 9">NRRL Y-2026</strain>
    </source>
</reference>
<keyword evidence="5" id="KW-0418">Kinase</keyword>
<feature type="domain" description="Protein kinase" evidence="7">
    <location>
        <begin position="130"/>
        <end position="424"/>
    </location>
</feature>
<dbReference type="GO" id="GO:0004674">
    <property type="term" value="F:protein serine/threonine kinase activity"/>
    <property type="evidence" value="ECO:0007669"/>
    <property type="project" value="UniProtKB-KW"/>
</dbReference>
<dbReference type="PROSITE" id="PS00108">
    <property type="entry name" value="PROTEIN_KINASE_ST"/>
    <property type="match status" value="1"/>
</dbReference>
<dbReference type="InterPro" id="IPR000719">
    <property type="entry name" value="Prot_kinase_dom"/>
</dbReference>
<dbReference type="GO" id="GO:0005524">
    <property type="term" value="F:ATP binding"/>
    <property type="evidence" value="ECO:0007669"/>
    <property type="project" value="UniProtKB-UniRule"/>
</dbReference>
<dbReference type="OrthoDB" id="74764at2759"/>
<keyword evidence="2 4" id="KW-0547">Nucleotide-binding</keyword>
<dbReference type="Pfam" id="PF00498">
    <property type="entry name" value="FHA"/>
    <property type="match status" value="1"/>
</dbReference>
<keyword evidence="5" id="KW-0723">Serine/threonine-protein kinase</keyword>
<dbReference type="PANTHER" id="PTHR24347">
    <property type="entry name" value="SERINE/THREONINE-PROTEIN KINASE"/>
    <property type="match status" value="1"/>
</dbReference>
<feature type="non-terminal residue" evidence="8">
    <location>
        <position position="424"/>
    </location>
</feature>
<comment type="similarity">
    <text evidence="1">Belongs to the protein kinase superfamily. CAMK Ser/Thr protein kinase family. CHEK2 subfamily.</text>
</comment>
<dbReference type="InterPro" id="IPR000253">
    <property type="entry name" value="FHA_dom"/>
</dbReference>
<accession>A0A1E3NJM1</accession>
<dbReference type="EMBL" id="KV454003">
    <property type="protein sequence ID" value="ODQ46311.1"/>
    <property type="molecule type" value="Genomic_DNA"/>
</dbReference>
<dbReference type="AlphaFoldDB" id="A0A1E3NJM1"/>
<protein>
    <recommendedName>
        <fullName evidence="10">Protein kinase domain-containing protein</fullName>
    </recommendedName>
</protein>
<dbReference type="Pfam" id="PF00069">
    <property type="entry name" value="Pkinase"/>
    <property type="match status" value="2"/>
</dbReference>
<dbReference type="Gene3D" id="2.60.200.20">
    <property type="match status" value="1"/>
</dbReference>
<organism evidence="8 9">
    <name type="scientific">Pichia membranifaciens NRRL Y-2026</name>
    <dbReference type="NCBI Taxonomy" id="763406"/>
    <lineage>
        <taxon>Eukaryota</taxon>
        <taxon>Fungi</taxon>
        <taxon>Dikarya</taxon>
        <taxon>Ascomycota</taxon>
        <taxon>Saccharomycotina</taxon>
        <taxon>Pichiomycetes</taxon>
        <taxon>Pichiales</taxon>
        <taxon>Pichiaceae</taxon>
        <taxon>Pichia</taxon>
    </lineage>
</organism>
<dbReference type="SUPFAM" id="SSF56112">
    <property type="entry name" value="Protein kinase-like (PK-like)"/>
    <property type="match status" value="1"/>
</dbReference>
<dbReference type="PROSITE" id="PS00107">
    <property type="entry name" value="PROTEIN_KINASE_ATP"/>
    <property type="match status" value="1"/>
</dbReference>
<evidence type="ECO:0000313" key="9">
    <source>
        <dbReference type="Proteomes" id="UP000094455"/>
    </source>
</evidence>
<dbReference type="SUPFAM" id="SSF49879">
    <property type="entry name" value="SMAD/FHA domain"/>
    <property type="match status" value="1"/>
</dbReference>
<dbReference type="GeneID" id="30179132"/>
<evidence type="ECO:0000256" key="2">
    <source>
        <dbReference type="ARBA" id="ARBA00022741"/>
    </source>
</evidence>
<dbReference type="GO" id="GO:0030447">
    <property type="term" value="P:filamentous growth"/>
    <property type="evidence" value="ECO:0007669"/>
    <property type="project" value="UniProtKB-ARBA"/>
</dbReference>
<sequence length="424" mass="47887">EVNGWLLNSEVSIPLKKNCIIAFGRLPHDENDDRVFRVEIDDPHISSTHCYVWMIQFDSDTPPVCYFQDVSTNNCFVNNVPVGKGNYRVLHNTDFVTLYDTIGFQYKVNQTGGQVTEVGIDRNCEIKNWVVLPEVLGFGTFGKVQIAYNKKEKGRYYAVKTIMVSQENERSKIEHEILSKIEHPNIIRIRESIIDEKQGAMKLFQELAVGGDLFSYLSQDSQVLKALPESEAVVALYQICNGLYFLHRRGIVHRDLKLDNILVMGAPIRYPHLAIGDFGIAKQHLPLGESQAYWMNTMVGTAEYAAPEINLSKRKKECWNNAEDFFIHKGCDGDGGDGASAAAARTNRYTEKVDSWSLGVVSHILLSGISPFYSDNLEQTISKSRRGAIYVDTSARWTAVSDTSKRFVKGCLEVDSRKRLSIRE</sequence>
<proteinExistence type="inferred from homology"/>
<evidence type="ECO:0000259" key="6">
    <source>
        <dbReference type="PROSITE" id="PS50006"/>
    </source>
</evidence>